<keyword evidence="7" id="KW-1185">Reference proteome</keyword>
<dbReference type="CDD" id="cd03136">
    <property type="entry name" value="GATase1_AraC_ArgR_like"/>
    <property type="match status" value="1"/>
</dbReference>
<sequence>MTKTDKLRSAEEIRTLGLLLIDGFSLMSYASVIEVFRAANALAGRTLYRWSHISVDGRPIHASNGATILADFAVGQPFDCETLFVFAGGDPTGFSDARTFAWLRRMAAQGAVITGVSAGPFLLARAGLLDGYRATIHWEHRPVFVETFPNVSPETVLFVIDRRRVTCAGGMAGLDLAIEMIEREQGYGLSSIISDWFIRTDTRRADRPQRLSLRERHQVSNDTVLKVLAHMEETVEEPSPRETLAKIAEVSVRQLERLFRNHLSATMRESYMRIRLEKSEQLLRTTALSVTQVALACGFQSASHFSRSFRDRYGKPPSGRARRDRES</sequence>
<dbReference type="SUPFAM" id="SSF52317">
    <property type="entry name" value="Class I glutamine amidotransferase-like"/>
    <property type="match status" value="1"/>
</dbReference>
<dbReference type="RefSeq" id="WP_017181642.1">
    <property type="nucleotide sequence ID" value="NZ_LYMM01000060.1"/>
</dbReference>
<proteinExistence type="predicted"/>
<dbReference type="SMART" id="SM00342">
    <property type="entry name" value="HTH_ARAC"/>
    <property type="match status" value="1"/>
</dbReference>
<evidence type="ECO:0000313" key="7">
    <source>
        <dbReference type="Proteomes" id="UP000236327"/>
    </source>
</evidence>
<evidence type="ECO:0000256" key="4">
    <source>
        <dbReference type="SAM" id="MobiDB-lite"/>
    </source>
</evidence>
<dbReference type="PROSITE" id="PS01124">
    <property type="entry name" value="HTH_ARAC_FAMILY_2"/>
    <property type="match status" value="1"/>
</dbReference>
<evidence type="ECO:0000259" key="5">
    <source>
        <dbReference type="PROSITE" id="PS01124"/>
    </source>
</evidence>
<dbReference type="PROSITE" id="PS00041">
    <property type="entry name" value="HTH_ARAC_FAMILY_1"/>
    <property type="match status" value="1"/>
</dbReference>
<evidence type="ECO:0000256" key="2">
    <source>
        <dbReference type="ARBA" id="ARBA00023125"/>
    </source>
</evidence>
<gene>
    <name evidence="6" type="ORF">A8V01_25165</name>
</gene>
<dbReference type="InterPro" id="IPR009057">
    <property type="entry name" value="Homeodomain-like_sf"/>
</dbReference>
<dbReference type="InterPro" id="IPR002818">
    <property type="entry name" value="DJ-1/PfpI"/>
</dbReference>
<evidence type="ECO:0000256" key="1">
    <source>
        <dbReference type="ARBA" id="ARBA00023015"/>
    </source>
</evidence>
<dbReference type="SUPFAM" id="SSF46689">
    <property type="entry name" value="Homeodomain-like"/>
    <property type="match status" value="1"/>
</dbReference>
<dbReference type="InterPro" id="IPR029062">
    <property type="entry name" value="Class_I_gatase-like"/>
</dbReference>
<dbReference type="Gene3D" id="3.40.50.880">
    <property type="match status" value="1"/>
</dbReference>
<keyword evidence="2" id="KW-0238">DNA-binding</keyword>
<dbReference type="PANTHER" id="PTHR43130">
    <property type="entry name" value="ARAC-FAMILY TRANSCRIPTIONAL REGULATOR"/>
    <property type="match status" value="1"/>
</dbReference>
<keyword evidence="1" id="KW-0805">Transcription regulation</keyword>
<dbReference type="AlphaFoldDB" id="A0A2K2FWC2"/>
<keyword evidence="3" id="KW-0804">Transcription</keyword>
<name>A0A2K2FWC2_9SPHN</name>
<dbReference type="EMBL" id="LYMM01000060">
    <property type="protein sequence ID" value="PNU03089.1"/>
    <property type="molecule type" value="Genomic_DNA"/>
</dbReference>
<dbReference type="PRINTS" id="PR00032">
    <property type="entry name" value="HTHARAC"/>
</dbReference>
<reference evidence="6 7" key="1">
    <citation type="submission" date="2016-05" db="EMBL/GenBank/DDBJ databases">
        <title>Complete genome sequence of Novosphingobium guangzhouense SA925(T).</title>
        <authorList>
            <person name="Sha S."/>
        </authorList>
    </citation>
    <scope>NUCLEOTIDE SEQUENCE [LARGE SCALE GENOMIC DNA]</scope>
    <source>
        <strain evidence="6 7">SA925</strain>
    </source>
</reference>
<feature type="domain" description="HTH araC/xylS-type" evidence="5">
    <location>
        <begin position="225"/>
        <end position="323"/>
    </location>
</feature>
<dbReference type="PANTHER" id="PTHR43130:SF3">
    <property type="entry name" value="HTH-TYPE TRANSCRIPTIONAL REGULATOR RV1931C"/>
    <property type="match status" value="1"/>
</dbReference>
<dbReference type="Gene3D" id="1.10.10.60">
    <property type="entry name" value="Homeodomain-like"/>
    <property type="match status" value="1"/>
</dbReference>
<dbReference type="OrthoDB" id="186587at2"/>
<dbReference type="InterPro" id="IPR018060">
    <property type="entry name" value="HTH_AraC"/>
</dbReference>
<dbReference type="Pfam" id="PF12833">
    <property type="entry name" value="HTH_18"/>
    <property type="match status" value="1"/>
</dbReference>
<dbReference type="GO" id="GO:0003700">
    <property type="term" value="F:DNA-binding transcription factor activity"/>
    <property type="evidence" value="ECO:0007669"/>
    <property type="project" value="InterPro"/>
</dbReference>
<evidence type="ECO:0000313" key="6">
    <source>
        <dbReference type="EMBL" id="PNU03089.1"/>
    </source>
</evidence>
<dbReference type="GO" id="GO:0043565">
    <property type="term" value="F:sequence-specific DNA binding"/>
    <property type="evidence" value="ECO:0007669"/>
    <property type="project" value="InterPro"/>
</dbReference>
<organism evidence="6 7">
    <name type="scientific">Novosphingobium guangzhouense</name>
    <dbReference type="NCBI Taxonomy" id="1850347"/>
    <lineage>
        <taxon>Bacteria</taxon>
        <taxon>Pseudomonadati</taxon>
        <taxon>Pseudomonadota</taxon>
        <taxon>Alphaproteobacteria</taxon>
        <taxon>Sphingomonadales</taxon>
        <taxon>Sphingomonadaceae</taxon>
        <taxon>Novosphingobium</taxon>
    </lineage>
</organism>
<dbReference type="InterPro" id="IPR018062">
    <property type="entry name" value="HTH_AraC-typ_CS"/>
</dbReference>
<dbReference type="Pfam" id="PF01965">
    <property type="entry name" value="DJ-1_PfpI"/>
    <property type="match status" value="1"/>
</dbReference>
<protein>
    <submittedName>
        <fullName evidence="6">Transcriptional regulator</fullName>
    </submittedName>
</protein>
<comment type="caution">
    <text evidence="6">The sequence shown here is derived from an EMBL/GenBank/DDBJ whole genome shotgun (WGS) entry which is preliminary data.</text>
</comment>
<feature type="region of interest" description="Disordered" evidence="4">
    <location>
        <begin position="308"/>
        <end position="327"/>
    </location>
</feature>
<dbReference type="InterPro" id="IPR020449">
    <property type="entry name" value="Tscrpt_reg_AraC-type_HTH"/>
</dbReference>
<dbReference type="Proteomes" id="UP000236327">
    <property type="component" value="Unassembled WGS sequence"/>
</dbReference>
<accession>A0A2K2FWC2</accession>
<evidence type="ECO:0000256" key="3">
    <source>
        <dbReference type="ARBA" id="ARBA00023163"/>
    </source>
</evidence>
<dbReference type="InterPro" id="IPR052158">
    <property type="entry name" value="INH-QAR"/>
</dbReference>